<dbReference type="PANTHER" id="PTHR47493">
    <property type="entry name" value="OS08G0520200 PROTEIN"/>
    <property type="match status" value="1"/>
</dbReference>
<dbReference type="InterPro" id="IPR002885">
    <property type="entry name" value="PPR_rpt"/>
</dbReference>
<dbReference type="Pfam" id="PF01535">
    <property type="entry name" value="PPR"/>
    <property type="match status" value="2"/>
</dbReference>
<evidence type="ECO:0000313" key="3">
    <source>
        <dbReference type="EMBL" id="WOL06501.1"/>
    </source>
</evidence>
<protein>
    <submittedName>
        <fullName evidence="3">Pentatricopeptide repeat-containing protein</fullName>
    </submittedName>
</protein>
<dbReference type="PANTHER" id="PTHR47493:SF1">
    <property type="entry name" value="OS08G0520200 PROTEIN"/>
    <property type="match status" value="1"/>
</dbReference>
<organism evidence="3 4">
    <name type="scientific">Canna indica</name>
    <name type="common">Indian-shot</name>
    <dbReference type="NCBI Taxonomy" id="4628"/>
    <lineage>
        <taxon>Eukaryota</taxon>
        <taxon>Viridiplantae</taxon>
        <taxon>Streptophyta</taxon>
        <taxon>Embryophyta</taxon>
        <taxon>Tracheophyta</taxon>
        <taxon>Spermatophyta</taxon>
        <taxon>Magnoliopsida</taxon>
        <taxon>Liliopsida</taxon>
        <taxon>Zingiberales</taxon>
        <taxon>Cannaceae</taxon>
        <taxon>Canna</taxon>
    </lineage>
</organism>
<dbReference type="AlphaFoldDB" id="A0AAQ3QBD6"/>
<feature type="repeat" description="PPR" evidence="2">
    <location>
        <begin position="159"/>
        <end position="193"/>
    </location>
</feature>
<evidence type="ECO:0000256" key="1">
    <source>
        <dbReference type="ARBA" id="ARBA00022737"/>
    </source>
</evidence>
<proteinExistence type="predicted"/>
<accession>A0AAQ3QBD6</accession>
<dbReference type="EMBL" id="CP136894">
    <property type="protein sequence ID" value="WOL06501.1"/>
    <property type="molecule type" value="Genomic_DNA"/>
</dbReference>
<dbReference type="NCBIfam" id="TIGR00756">
    <property type="entry name" value="PPR"/>
    <property type="match status" value="1"/>
</dbReference>
<evidence type="ECO:0000313" key="4">
    <source>
        <dbReference type="Proteomes" id="UP001327560"/>
    </source>
</evidence>
<evidence type="ECO:0000256" key="2">
    <source>
        <dbReference type="PROSITE-ProRule" id="PRU00708"/>
    </source>
</evidence>
<keyword evidence="1" id="KW-0677">Repeat</keyword>
<dbReference type="Gene3D" id="1.25.40.10">
    <property type="entry name" value="Tetratricopeptide repeat domain"/>
    <property type="match status" value="2"/>
</dbReference>
<dbReference type="PROSITE" id="PS51375">
    <property type="entry name" value="PPR"/>
    <property type="match status" value="1"/>
</dbReference>
<keyword evidence="4" id="KW-1185">Reference proteome</keyword>
<name>A0AAQ3QBD6_9LILI</name>
<sequence>MATPALHPRLTAAAPPLSLPRASASLRSLVPRRRRVPQDRKMFHGRELNDRNLSNEDFSSFLKVVIRNKGPEIAQQLLNELESRGFNPGCDILSDLMLCYAKNGFFLEAQALWSEIINSSFVPSIEVIWGLMKTYARMEQFDEITRIASEIALRGFDFTPQVYSMAISCFGKSGQLQLMEEAVKEMVLRGFKVDSLSGNTFVKYYSIYGSLEDMEAAYQRLKKSRILIEKDAIRAMASAYINQKEFYKFGEFLRDLGLGRRNVGNLLWNLLLLSYAANFKMKSLQREFLNMLDAGFLPDITTFNIRALAFSRMAMFWDLNLSIEHMNHKGVTPDLVTYGCIVDAYVERRLAKNVAFALGKMKVESSPVLLTDPLIFEVFGKGDFHSSSEALLESTTRRKWTYSKLLSIYLKKQYRRNQIFWNY</sequence>
<gene>
    <name evidence="3" type="ORF">Cni_G15235</name>
</gene>
<reference evidence="3 4" key="1">
    <citation type="submission" date="2023-10" db="EMBL/GenBank/DDBJ databases">
        <title>Chromosome-scale genome assembly provides insights into flower coloration mechanisms of Canna indica.</title>
        <authorList>
            <person name="Li C."/>
        </authorList>
    </citation>
    <scope>NUCLEOTIDE SEQUENCE [LARGE SCALE GENOMIC DNA]</scope>
    <source>
        <tissue evidence="3">Flower</tissue>
    </source>
</reference>
<dbReference type="Proteomes" id="UP001327560">
    <property type="component" value="Chromosome 5"/>
</dbReference>
<dbReference type="InterPro" id="IPR011990">
    <property type="entry name" value="TPR-like_helical_dom_sf"/>
</dbReference>